<evidence type="ECO:0000313" key="2">
    <source>
        <dbReference type="EMBL" id="CDW96573.1"/>
    </source>
</evidence>
<dbReference type="EMBL" id="CCFA01000618">
    <property type="protein sequence ID" value="CDW96573.1"/>
    <property type="molecule type" value="Genomic_DNA"/>
</dbReference>
<reference evidence="3" key="1">
    <citation type="submission" date="2014-06" db="EMBL/GenBank/DDBJ databases">
        <authorList>
            <person name="Berkman P.J."/>
        </authorList>
    </citation>
    <scope>NUCLEOTIDE SEQUENCE [LARGE SCALE GENOMIC DNA]</scope>
</reference>
<evidence type="ECO:0000313" key="3">
    <source>
        <dbReference type="Proteomes" id="UP000242770"/>
    </source>
</evidence>
<feature type="region of interest" description="Disordered" evidence="1">
    <location>
        <begin position="31"/>
        <end position="54"/>
    </location>
</feature>
<accession>A0A0F7S7D0</accession>
<dbReference type="AlphaFoldDB" id="A0A0F7S7D0"/>
<name>A0A0F7S7D0_9BASI</name>
<sequence>MRTERMDTTFTLPTTADYVNDLNKIATLDIDTPQPHPIQQTDALTAPIIHHNKP</sequence>
<gene>
    <name evidence="2" type="primary">SSCI12090.1</name>
</gene>
<evidence type="ECO:0000256" key="1">
    <source>
        <dbReference type="SAM" id="MobiDB-lite"/>
    </source>
</evidence>
<protein>
    <submittedName>
        <fullName evidence="2">Uncharacterized protein</fullName>
    </submittedName>
</protein>
<proteinExistence type="predicted"/>
<dbReference type="Proteomes" id="UP000242770">
    <property type="component" value="Unassembled WGS sequence"/>
</dbReference>
<keyword evidence="3" id="KW-1185">Reference proteome</keyword>
<organism evidence="2 3">
    <name type="scientific">Sporisorium scitamineum</name>
    <dbReference type="NCBI Taxonomy" id="49012"/>
    <lineage>
        <taxon>Eukaryota</taxon>
        <taxon>Fungi</taxon>
        <taxon>Dikarya</taxon>
        <taxon>Basidiomycota</taxon>
        <taxon>Ustilaginomycotina</taxon>
        <taxon>Ustilaginomycetes</taxon>
        <taxon>Ustilaginales</taxon>
        <taxon>Ustilaginaceae</taxon>
        <taxon>Sporisorium</taxon>
    </lineage>
</organism>